<dbReference type="PATRIC" id="fig|748449.3.peg.1519"/>
<dbReference type="EMBL" id="CP003359">
    <property type="protein sequence ID" value="AGB41506.1"/>
    <property type="molecule type" value="Genomic_DNA"/>
</dbReference>
<feature type="domain" description="HAMP" evidence="12">
    <location>
        <begin position="208"/>
        <end position="260"/>
    </location>
</feature>
<dbReference type="AlphaFoldDB" id="L0K912"/>
<comment type="similarity">
    <text evidence="7">Belongs to the methyl-accepting chemotaxis (MCP) protein family.</text>
</comment>
<keyword evidence="6 8" id="KW-0807">Transducer</keyword>
<dbReference type="Pfam" id="PF00672">
    <property type="entry name" value="HAMP"/>
    <property type="match status" value="1"/>
</dbReference>
<evidence type="ECO:0000256" key="9">
    <source>
        <dbReference type="SAM" id="Coils"/>
    </source>
</evidence>
<dbReference type="PANTHER" id="PTHR32089">
    <property type="entry name" value="METHYL-ACCEPTING CHEMOTAXIS PROTEIN MCPB"/>
    <property type="match status" value="1"/>
</dbReference>
<dbReference type="InterPro" id="IPR033463">
    <property type="entry name" value="sCache_3"/>
</dbReference>
<dbReference type="RefSeq" id="WP_015327224.1">
    <property type="nucleotide sequence ID" value="NC_019978.1"/>
</dbReference>
<evidence type="ECO:0000256" key="7">
    <source>
        <dbReference type="ARBA" id="ARBA00029447"/>
    </source>
</evidence>
<dbReference type="KEGG" id="hhl:Halha_1568"/>
<keyword evidence="3 10" id="KW-0812">Transmembrane</keyword>
<gene>
    <name evidence="13" type="ordered locus">Halha_1568</name>
</gene>
<dbReference type="Pfam" id="PF17202">
    <property type="entry name" value="sCache_3_3"/>
    <property type="match status" value="1"/>
</dbReference>
<evidence type="ECO:0000256" key="5">
    <source>
        <dbReference type="ARBA" id="ARBA00023136"/>
    </source>
</evidence>
<dbReference type="STRING" id="748449.Halha_1568"/>
<dbReference type="GO" id="GO:0005886">
    <property type="term" value="C:plasma membrane"/>
    <property type="evidence" value="ECO:0007669"/>
    <property type="project" value="UniProtKB-SubCell"/>
</dbReference>
<dbReference type="SUPFAM" id="SSF58104">
    <property type="entry name" value="Methyl-accepting chemotaxis protein (MCP) signaling domain"/>
    <property type="match status" value="1"/>
</dbReference>
<proteinExistence type="inferred from homology"/>
<dbReference type="InterPro" id="IPR004089">
    <property type="entry name" value="MCPsignal_dom"/>
</dbReference>
<dbReference type="Gene3D" id="1.10.287.950">
    <property type="entry name" value="Methyl-accepting chemotaxis protein"/>
    <property type="match status" value="1"/>
</dbReference>
<dbReference type="InterPro" id="IPR029151">
    <property type="entry name" value="Sensor-like_sf"/>
</dbReference>
<keyword evidence="5 10" id="KW-0472">Membrane</keyword>
<accession>L0K912</accession>
<dbReference type="OrthoDB" id="9814363at2"/>
<feature type="domain" description="Methyl-accepting transducer" evidence="11">
    <location>
        <begin position="258"/>
        <end position="512"/>
    </location>
</feature>
<dbReference type="eggNOG" id="COG0840">
    <property type="taxonomic scope" value="Bacteria"/>
</dbReference>
<evidence type="ECO:0000256" key="1">
    <source>
        <dbReference type="ARBA" id="ARBA00004651"/>
    </source>
</evidence>
<feature type="transmembrane region" description="Helical" evidence="10">
    <location>
        <begin position="183"/>
        <end position="202"/>
    </location>
</feature>
<evidence type="ECO:0000256" key="10">
    <source>
        <dbReference type="SAM" id="Phobius"/>
    </source>
</evidence>
<keyword evidence="14" id="KW-1185">Reference proteome</keyword>
<evidence type="ECO:0000256" key="4">
    <source>
        <dbReference type="ARBA" id="ARBA00022989"/>
    </source>
</evidence>
<feature type="coiled-coil region" evidence="9">
    <location>
        <begin position="287"/>
        <end position="314"/>
    </location>
</feature>
<keyword evidence="9" id="KW-0175">Coiled coil</keyword>
<dbReference type="PROSITE" id="PS50885">
    <property type="entry name" value="HAMP"/>
    <property type="match status" value="1"/>
</dbReference>
<evidence type="ECO:0000313" key="14">
    <source>
        <dbReference type="Proteomes" id="UP000010880"/>
    </source>
</evidence>
<evidence type="ECO:0000259" key="12">
    <source>
        <dbReference type="PROSITE" id="PS50885"/>
    </source>
</evidence>
<dbReference type="PANTHER" id="PTHR32089:SF112">
    <property type="entry name" value="LYSOZYME-LIKE PROTEIN-RELATED"/>
    <property type="match status" value="1"/>
</dbReference>
<evidence type="ECO:0000313" key="13">
    <source>
        <dbReference type="EMBL" id="AGB41506.1"/>
    </source>
</evidence>
<evidence type="ECO:0000256" key="8">
    <source>
        <dbReference type="PROSITE-ProRule" id="PRU00284"/>
    </source>
</evidence>
<dbReference type="SUPFAM" id="SSF103190">
    <property type="entry name" value="Sensory domain-like"/>
    <property type="match status" value="1"/>
</dbReference>
<evidence type="ECO:0000259" key="11">
    <source>
        <dbReference type="PROSITE" id="PS50111"/>
    </source>
</evidence>
<dbReference type="Proteomes" id="UP000010880">
    <property type="component" value="Chromosome"/>
</dbReference>
<dbReference type="SMART" id="SM00304">
    <property type="entry name" value="HAMP"/>
    <property type="match status" value="1"/>
</dbReference>
<keyword evidence="2" id="KW-1003">Cell membrane</keyword>
<dbReference type="SMART" id="SM00283">
    <property type="entry name" value="MA"/>
    <property type="match status" value="1"/>
</dbReference>
<keyword evidence="4 10" id="KW-1133">Transmembrane helix</keyword>
<name>L0K912_HALHC</name>
<sequence>MIDKIKNLSLRARFKLFVLVALLFIIIAGLITVNQVVGEQLSKYRVKRDLRVSYQILNEKYSGAWYQYDTGLYKGGRKINGNFKLVNYISQLTGGNVTIFSNRTNISSNIKKKNGTRLVGTKASDEVANIVLHKGNNFYGEMTILGKNYYVAYTPLKDSEGQIIGMMRVGTSEDLVADVVKRIIMWVVIILGVGIVIIQFILSKFLDRILFNPLDNIIAKTREMANGNFAVQVNLNRADEIGDLETAVNNMASGLKGMLQSINQAAERASSTSQQLSASSQQSTASLEEVSASIEDFTNKVENVNDNAQNTAEVTVAVDDLAQSGLEQMETTEERMKQIVTTAQESTEVIEKLKESSAQIEKIIKVISEVAEQTNLLALNASIEAARVGSTQSGAGQGFAVVAEEIRELAEETQDSVGNIKGIINQLGSKTDQAVEIIAETNSQIQSGAQDVQETGQFFAQIADKIELANNQVQEVADYSDQLLAGSQEISSATEEQVAAMQQISSSSQDLSNMAQELNMLVNHFEV</sequence>
<reference evidence="14" key="1">
    <citation type="submission" date="2012-02" db="EMBL/GenBank/DDBJ databases">
        <title>The complete genome of Halobacteroides halobius DSM 5150.</title>
        <authorList>
            <person name="Lucas S."/>
            <person name="Copeland A."/>
            <person name="Lapidus A."/>
            <person name="Glavina del Rio T."/>
            <person name="Dalin E."/>
            <person name="Tice H."/>
            <person name="Bruce D."/>
            <person name="Goodwin L."/>
            <person name="Pitluck S."/>
            <person name="Peters L."/>
            <person name="Mikhailova N."/>
            <person name="Gu W."/>
            <person name="Kyrpides N."/>
            <person name="Mavromatis K."/>
            <person name="Ivanova N."/>
            <person name="Brettin T."/>
            <person name="Detter J.C."/>
            <person name="Han C."/>
            <person name="Larimer F."/>
            <person name="Land M."/>
            <person name="Hauser L."/>
            <person name="Markowitz V."/>
            <person name="Cheng J.-F."/>
            <person name="Hugenholtz P."/>
            <person name="Woyke T."/>
            <person name="Wu D."/>
            <person name="Tindall B."/>
            <person name="Pomrenke H."/>
            <person name="Brambilla E."/>
            <person name="Klenk H.-P."/>
            <person name="Eisen J.A."/>
        </authorList>
    </citation>
    <scope>NUCLEOTIDE SEQUENCE [LARGE SCALE GENOMIC DNA]</scope>
    <source>
        <strain evidence="14">ATCC 35273 / DSM 5150 / MD-1</strain>
    </source>
</reference>
<dbReference type="CDD" id="cd11386">
    <property type="entry name" value="MCP_signal"/>
    <property type="match status" value="1"/>
</dbReference>
<dbReference type="PROSITE" id="PS50111">
    <property type="entry name" value="CHEMOTAXIS_TRANSDUC_2"/>
    <property type="match status" value="1"/>
</dbReference>
<evidence type="ECO:0000256" key="2">
    <source>
        <dbReference type="ARBA" id="ARBA00022475"/>
    </source>
</evidence>
<dbReference type="CDD" id="cd06225">
    <property type="entry name" value="HAMP"/>
    <property type="match status" value="1"/>
</dbReference>
<dbReference type="HOGENOM" id="CLU_000445_107_19_9"/>
<organism evidence="13 14">
    <name type="scientific">Halobacteroides halobius (strain ATCC 35273 / DSM 5150 / MD-1)</name>
    <dbReference type="NCBI Taxonomy" id="748449"/>
    <lineage>
        <taxon>Bacteria</taxon>
        <taxon>Bacillati</taxon>
        <taxon>Bacillota</taxon>
        <taxon>Clostridia</taxon>
        <taxon>Halanaerobiales</taxon>
        <taxon>Halobacteroidaceae</taxon>
        <taxon>Halobacteroides</taxon>
    </lineage>
</organism>
<protein>
    <submittedName>
        <fullName evidence="13">Methyl-accepting chemotaxis protein</fullName>
    </submittedName>
</protein>
<evidence type="ECO:0000256" key="6">
    <source>
        <dbReference type="ARBA" id="ARBA00023224"/>
    </source>
</evidence>
<comment type="subcellular location">
    <subcellularLocation>
        <location evidence="1">Cell membrane</location>
        <topology evidence="1">Multi-pass membrane protein</topology>
    </subcellularLocation>
</comment>
<dbReference type="GO" id="GO:0007165">
    <property type="term" value="P:signal transduction"/>
    <property type="evidence" value="ECO:0007669"/>
    <property type="project" value="UniProtKB-KW"/>
</dbReference>
<dbReference type="Pfam" id="PF00015">
    <property type="entry name" value="MCPsignal"/>
    <property type="match status" value="1"/>
</dbReference>
<evidence type="ECO:0000256" key="3">
    <source>
        <dbReference type="ARBA" id="ARBA00022692"/>
    </source>
</evidence>
<dbReference type="InterPro" id="IPR003660">
    <property type="entry name" value="HAMP_dom"/>
</dbReference>